<keyword evidence="3" id="KW-0378">Hydrolase</keyword>
<evidence type="ECO:0000256" key="1">
    <source>
        <dbReference type="SAM" id="SignalP"/>
    </source>
</evidence>
<reference evidence="3 4" key="1">
    <citation type="submission" date="2024-06" db="EMBL/GenBank/DDBJ databases">
        <title>The Natural Products Discovery Center: Release of the First 8490 Sequenced Strains for Exploring Actinobacteria Biosynthetic Diversity.</title>
        <authorList>
            <person name="Kalkreuter E."/>
            <person name="Kautsar S.A."/>
            <person name="Yang D."/>
            <person name="Bader C.D."/>
            <person name="Teijaro C.N."/>
            <person name="Fluegel L."/>
            <person name="Davis C.M."/>
            <person name="Simpson J.R."/>
            <person name="Lauterbach L."/>
            <person name="Steele A.D."/>
            <person name="Gui C."/>
            <person name="Meng S."/>
            <person name="Li G."/>
            <person name="Viehrig K."/>
            <person name="Ye F."/>
            <person name="Su P."/>
            <person name="Kiefer A.F."/>
            <person name="Nichols A."/>
            <person name="Cepeda A.J."/>
            <person name="Yan W."/>
            <person name="Fan B."/>
            <person name="Jiang Y."/>
            <person name="Adhikari A."/>
            <person name="Zheng C.-J."/>
            <person name="Schuster L."/>
            <person name="Cowan T.M."/>
            <person name="Smanski M.J."/>
            <person name="Chevrette M.G."/>
            <person name="De Carvalho L.P.S."/>
            <person name="Shen B."/>
        </authorList>
    </citation>
    <scope>NUCLEOTIDE SEQUENCE [LARGE SCALE GENOMIC DNA]</scope>
    <source>
        <strain evidence="3 4">NPDC033039</strain>
    </source>
</reference>
<dbReference type="InterPro" id="IPR051333">
    <property type="entry name" value="CLIP_Serine_Protease"/>
</dbReference>
<name>A0ABV2Z2S2_9ACTN</name>
<dbReference type="GO" id="GO:0016787">
    <property type="term" value="F:hydrolase activity"/>
    <property type="evidence" value="ECO:0007669"/>
    <property type="project" value="UniProtKB-KW"/>
</dbReference>
<feature type="signal peptide" evidence="1">
    <location>
        <begin position="1"/>
        <end position="28"/>
    </location>
</feature>
<dbReference type="PANTHER" id="PTHR24260:SF136">
    <property type="entry name" value="GH08193P-RELATED"/>
    <property type="match status" value="1"/>
</dbReference>
<dbReference type="InterPro" id="IPR001254">
    <property type="entry name" value="Trypsin_dom"/>
</dbReference>
<dbReference type="RefSeq" id="WP_030288554.1">
    <property type="nucleotide sequence ID" value="NZ_JBEZVI010000013.1"/>
</dbReference>
<comment type="caution">
    <text evidence="3">The sequence shown here is derived from an EMBL/GenBank/DDBJ whole genome shotgun (WGS) entry which is preliminary data.</text>
</comment>
<evidence type="ECO:0000313" key="4">
    <source>
        <dbReference type="Proteomes" id="UP001550853"/>
    </source>
</evidence>
<feature type="domain" description="Peptidase S1" evidence="2">
    <location>
        <begin position="29"/>
        <end position="243"/>
    </location>
</feature>
<evidence type="ECO:0000259" key="2">
    <source>
        <dbReference type="PROSITE" id="PS50240"/>
    </source>
</evidence>
<evidence type="ECO:0000313" key="3">
    <source>
        <dbReference type="EMBL" id="MEU3711916.1"/>
    </source>
</evidence>
<dbReference type="SMART" id="SM00020">
    <property type="entry name" value="Tryp_SPc"/>
    <property type="match status" value="1"/>
</dbReference>
<dbReference type="PANTHER" id="PTHR24260">
    <property type="match status" value="1"/>
</dbReference>
<dbReference type="InterPro" id="IPR009003">
    <property type="entry name" value="Peptidase_S1_PA"/>
</dbReference>
<dbReference type="SUPFAM" id="SSF50494">
    <property type="entry name" value="Trypsin-like serine proteases"/>
    <property type="match status" value="1"/>
</dbReference>
<feature type="chain" id="PRO_5045532530" evidence="1">
    <location>
        <begin position="29"/>
        <end position="246"/>
    </location>
</feature>
<accession>A0ABV2Z2S2</accession>
<gene>
    <name evidence="3" type="ORF">AB0E61_17690</name>
</gene>
<protein>
    <submittedName>
        <fullName evidence="3">Trypsin-like serine protease</fullName>
        <ecNumber evidence="3">3.4.21.-</ecNumber>
    </submittedName>
</protein>
<dbReference type="Pfam" id="PF00089">
    <property type="entry name" value="Trypsin"/>
    <property type="match status" value="1"/>
</dbReference>
<keyword evidence="1" id="KW-0732">Signal</keyword>
<dbReference type="EMBL" id="JBEZVI010000013">
    <property type="protein sequence ID" value="MEU3711916.1"/>
    <property type="molecule type" value="Genomic_DNA"/>
</dbReference>
<keyword evidence="4" id="KW-1185">Reference proteome</keyword>
<dbReference type="InterPro" id="IPR043504">
    <property type="entry name" value="Peptidase_S1_PA_chymotrypsin"/>
</dbReference>
<dbReference type="Proteomes" id="UP001550853">
    <property type="component" value="Unassembled WGS sequence"/>
</dbReference>
<proteinExistence type="predicted"/>
<dbReference type="PROSITE" id="PS50240">
    <property type="entry name" value="TRYPSIN_DOM"/>
    <property type="match status" value="1"/>
</dbReference>
<dbReference type="Gene3D" id="2.40.10.10">
    <property type="entry name" value="Trypsin-like serine proteases"/>
    <property type="match status" value="1"/>
</dbReference>
<sequence>MVRRVRVLLLTALLLVTGALMSSTPAAAVIGGSTSTYGPWAVRMLVDGKPECTATAIDPEWIIGASHCFFEHADPIADKRISFRVGNLDMTKGTTVHPVPGGRRGAAEADMMLVKVPPMTIPTARLATSPVKPGQRVRQYGWGATCTGDENACQSPVLKQSDLRVVRPDDPRCDGFSVPGGTDFCMEKVTGVPAGGDSGGPVMSIAPNGTETLLGVFDTSDRERIAGAGEISQQLTWIRSVIGKRQ</sequence>
<organism evidence="3 4">
    <name type="scientific">Streptomyces catenulae</name>
    <dbReference type="NCBI Taxonomy" id="66875"/>
    <lineage>
        <taxon>Bacteria</taxon>
        <taxon>Bacillati</taxon>
        <taxon>Actinomycetota</taxon>
        <taxon>Actinomycetes</taxon>
        <taxon>Kitasatosporales</taxon>
        <taxon>Streptomycetaceae</taxon>
        <taxon>Streptomyces</taxon>
    </lineage>
</organism>
<dbReference type="EC" id="3.4.21.-" evidence="3"/>